<keyword evidence="6" id="KW-1185">Reference proteome</keyword>
<dbReference type="EMBL" id="CAIX01000007">
    <property type="protein sequence ID" value="CCI40274.1"/>
    <property type="molecule type" value="Genomic_DNA"/>
</dbReference>
<dbReference type="PROSITE" id="PS00022">
    <property type="entry name" value="EGF_1"/>
    <property type="match status" value="2"/>
</dbReference>
<name>A0A024G0I5_9STRA</name>
<dbReference type="OrthoDB" id="442731at2759"/>
<dbReference type="InterPro" id="IPR000742">
    <property type="entry name" value="EGF"/>
</dbReference>
<keyword evidence="1 2" id="KW-1015">Disulfide bond</keyword>
<proteinExistence type="predicted"/>
<protein>
    <recommendedName>
        <fullName evidence="4">EGF-like domain-containing protein</fullName>
    </recommendedName>
</protein>
<feature type="disulfide bond" evidence="2">
    <location>
        <begin position="71"/>
        <end position="81"/>
    </location>
</feature>
<dbReference type="PANTHER" id="PTHR24035:SF143">
    <property type="entry name" value="EGF-LIKE DOMAIN-CONTAINING PROTEIN"/>
    <property type="match status" value="1"/>
</dbReference>
<evidence type="ECO:0000256" key="2">
    <source>
        <dbReference type="PROSITE-ProRule" id="PRU00076"/>
    </source>
</evidence>
<feature type="disulfide bond" evidence="2">
    <location>
        <begin position="89"/>
        <end position="98"/>
    </location>
</feature>
<dbReference type="AlphaFoldDB" id="A0A024G0I5"/>
<keyword evidence="3" id="KW-0812">Transmembrane</keyword>
<evidence type="ECO:0000256" key="3">
    <source>
        <dbReference type="SAM" id="Phobius"/>
    </source>
</evidence>
<organism evidence="5 6">
    <name type="scientific">Albugo candida</name>
    <dbReference type="NCBI Taxonomy" id="65357"/>
    <lineage>
        <taxon>Eukaryota</taxon>
        <taxon>Sar</taxon>
        <taxon>Stramenopiles</taxon>
        <taxon>Oomycota</taxon>
        <taxon>Peronosporomycetes</taxon>
        <taxon>Albuginales</taxon>
        <taxon>Albuginaceae</taxon>
        <taxon>Albugo</taxon>
    </lineage>
</organism>
<sequence>MKGLVACDPEESEKFIYRNCFVTPTIATSFPLWCSCCHLYCFEVNMAHRGSIVYLGILILMLLLAFVNSECPNGCSGNGDCMARDMCNCFKNYQGNDCSDRTCGFGYAHVDTPKGDINFDQNRMTTGWILQNSHQAPAKTYEYFYPNAKVDEAHFYLECSNKGICDRSTGLCKCFDGFEGSACQRTSCPNKCNGHGTCESLRELGIKAGGTLFGKGTNAGAVSYDLWDANSTYGCLCDPGFFGPDCSKRSCKVGIDPLYLGTYTATLETFFVHAYLDSSITTFPSGAWIRLLVFDYSGDSYITSKIPIVDEAFGAANQAANAAAFVTALKNVPNLSFANVICETQGVGSFLAGFKSLRAGSSVTLGASVVCQYIDNPGKSRLPKVYDYSFGTVSPNLQFVKVVTTTQQGSNHDWFTSKSTAVVSSITSGTAVTLSTDPGAGTTALFPQSGMFLIKLGANIVTVSAIGSATTFTLQYPLTQPLSSSDKIIFLEPTATLIVTEITTPLLAVAVGDTEFTYDITTNTDPNLSKGDRLFYMNQFFWVRGKYVTTVTPGSGSPYDVAHYTLDSPFGGNSDTGDSGAAGTKVLKVTEPTTKTGTYTYVSECSGRGLCTYDTGICACFKGYTNDNCNTQNVLAM</sequence>
<dbReference type="PROSITE" id="PS01186">
    <property type="entry name" value="EGF_2"/>
    <property type="match status" value="2"/>
</dbReference>
<dbReference type="Gene3D" id="2.60.120.260">
    <property type="entry name" value="Galactose-binding domain-like"/>
    <property type="match status" value="2"/>
</dbReference>
<dbReference type="Pfam" id="PF07974">
    <property type="entry name" value="EGF_2"/>
    <property type="match status" value="1"/>
</dbReference>
<dbReference type="STRING" id="65357.A0A024G0I5"/>
<dbReference type="InParanoid" id="A0A024G0I5"/>
<dbReference type="InterPro" id="IPR052108">
    <property type="entry name" value="MEGF/SIB"/>
</dbReference>
<accession>A0A024G0I5</accession>
<dbReference type="PROSITE" id="PS50026">
    <property type="entry name" value="EGF_3"/>
    <property type="match status" value="2"/>
</dbReference>
<gene>
    <name evidence="5" type="ORF">BN9_010580</name>
</gene>
<comment type="caution">
    <text evidence="2">Lacks conserved residue(s) required for the propagation of feature annotation.</text>
</comment>
<keyword evidence="3" id="KW-1133">Transmembrane helix</keyword>
<reference evidence="5 6" key="1">
    <citation type="submission" date="2012-05" db="EMBL/GenBank/DDBJ databases">
        <title>Recombination and specialization in a pathogen metapopulation.</title>
        <authorList>
            <person name="Gardiner A."/>
            <person name="Kemen E."/>
            <person name="Schultz-Larsen T."/>
            <person name="MacLean D."/>
            <person name="Van Oosterhout C."/>
            <person name="Jones J.D.G."/>
        </authorList>
    </citation>
    <scope>NUCLEOTIDE SEQUENCE [LARGE SCALE GENOMIC DNA]</scope>
    <source>
        <strain evidence="5 6">Ac Nc2</strain>
    </source>
</reference>
<keyword evidence="3" id="KW-0472">Membrane</keyword>
<evidence type="ECO:0000313" key="5">
    <source>
        <dbReference type="EMBL" id="CCI40274.1"/>
    </source>
</evidence>
<dbReference type="InterPro" id="IPR013111">
    <property type="entry name" value="EGF_extracell"/>
</dbReference>
<dbReference type="SMART" id="SM00181">
    <property type="entry name" value="EGF"/>
    <property type="match status" value="4"/>
</dbReference>
<evidence type="ECO:0000256" key="1">
    <source>
        <dbReference type="ARBA" id="ARBA00023157"/>
    </source>
</evidence>
<feature type="disulfide bond" evidence="2">
    <location>
        <begin position="174"/>
        <end position="183"/>
    </location>
</feature>
<feature type="domain" description="EGF-like" evidence="4">
    <location>
        <begin position="149"/>
        <end position="184"/>
    </location>
</feature>
<dbReference type="Gene3D" id="2.10.25.10">
    <property type="entry name" value="Laminin"/>
    <property type="match status" value="1"/>
</dbReference>
<feature type="transmembrane region" description="Helical" evidence="3">
    <location>
        <begin position="52"/>
        <end position="69"/>
    </location>
</feature>
<feature type="domain" description="EGF-like" evidence="4">
    <location>
        <begin position="67"/>
        <end position="99"/>
    </location>
</feature>
<keyword evidence="2" id="KW-0245">EGF-like domain</keyword>
<comment type="caution">
    <text evidence="5">The sequence shown here is derived from an EMBL/GenBank/DDBJ whole genome shotgun (WGS) entry which is preliminary data.</text>
</comment>
<dbReference type="PANTHER" id="PTHR24035">
    <property type="entry name" value="MULTIPLE EPIDERMAL GROWTH FACTOR-LIKE DOMAINS PROTEIN"/>
    <property type="match status" value="1"/>
</dbReference>
<dbReference type="Proteomes" id="UP000053237">
    <property type="component" value="Unassembled WGS sequence"/>
</dbReference>
<evidence type="ECO:0000313" key="6">
    <source>
        <dbReference type="Proteomes" id="UP000053237"/>
    </source>
</evidence>
<evidence type="ECO:0000259" key="4">
    <source>
        <dbReference type="PROSITE" id="PS50026"/>
    </source>
</evidence>